<evidence type="ECO:0000313" key="1">
    <source>
        <dbReference type="EMBL" id="GHO89200.1"/>
    </source>
</evidence>
<proteinExistence type="predicted"/>
<protein>
    <submittedName>
        <fullName evidence="1">Uncharacterized protein</fullName>
    </submittedName>
</protein>
<reference evidence="1 2" key="1">
    <citation type="journal article" date="2021" name="Int. J. Syst. Evol. Microbiol.">
        <title>Reticulibacter mediterranei gen. nov., sp. nov., within the new family Reticulibacteraceae fam. nov., and Ktedonospora formicarum gen. nov., sp. nov., Ktedonobacter robiniae sp. nov., Dictyobacter formicarum sp. nov. and Dictyobacter arantiisoli sp. nov., belonging to the class Ktedonobacteria.</title>
        <authorList>
            <person name="Yabe S."/>
            <person name="Zheng Y."/>
            <person name="Wang C.M."/>
            <person name="Sakai Y."/>
            <person name="Abe K."/>
            <person name="Yokota A."/>
            <person name="Donadio S."/>
            <person name="Cavaletti L."/>
            <person name="Monciardini P."/>
        </authorList>
    </citation>
    <scope>NUCLEOTIDE SEQUENCE [LARGE SCALE GENOMIC DNA]</scope>
    <source>
        <strain evidence="1 2">SOSP1-9</strain>
    </source>
</reference>
<name>A0ABQ3VSM4_9CHLR</name>
<comment type="caution">
    <text evidence="1">The sequence shown here is derived from an EMBL/GenBank/DDBJ whole genome shotgun (WGS) entry which is preliminary data.</text>
</comment>
<keyword evidence="2" id="KW-1185">Reference proteome</keyword>
<dbReference type="Proteomes" id="UP000635565">
    <property type="component" value="Unassembled WGS sequence"/>
</dbReference>
<gene>
    <name evidence="1" type="ORF">KSZ_72060</name>
</gene>
<accession>A0ABQ3VSM4</accession>
<organism evidence="1 2">
    <name type="scientific">Dictyobacter formicarum</name>
    <dbReference type="NCBI Taxonomy" id="2778368"/>
    <lineage>
        <taxon>Bacteria</taxon>
        <taxon>Bacillati</taxon>
        <taxon>Chloroflexota</taxon>
        <taxon>Ktedonobacteria</taxon>
        <taxon>Ktedonobacterales</taxon>
        <taxon>Dictyobacteraceae</taxon>
        <taxon>Dictyobacter</taxon>
    </lineage>
</organism>
<sequence length="86" mass="9817">MVEWMQDSRAWKGKQARGSIHFIYENIEEPNATRKAFVGAGLAPACRPNLWVSCFFSLIYWARGPNIFAIIPYNVVHFLGLVMKDA</sequence>
<evidence type="ECO:0000313" key="2">
    <source>
        <dbReference type="Proteomes" id="UP000635565"/>
    </source>
</evidence>
<dbReference type="EMBL" id="BNJJ01000033">
    <property type="protein sequence ID" value="GHO89200.1"/>
    <property type="molecule type" value="Genomic_DNA"/>
</dbReference>